<dbReference type="EMBL" id="CP074132">
    <property type="protein sequence ID" value="QUX31911.1"/>
    <property type="molecule type" value="Genomic_DNA"/>
</dbReference>
<evidence type="ECO:0000256" key="2">
    <source>
        <dbReference type="RuleBase" id="RU003452"/>
    </source>
</evidence>
<comment type="similarity">
    <text evidence="1 2">Belongs to the arylamine N-acetyltransferase family.</text>
</comment>
<evidence type="ECO:0000313" key="3">
    <source>
        <dbReference type="EMBL" id="QUX31911.1"/>
    </source>
</evidence>
<protein>
    <submittedName>
        <fullName evidence="3">Arylamine N-acetyltransferase</fullName>
    </submittedName>
</protein>
<dbReference type="SUPFAM" id="SSF54001">
    <property type="entry name" value="Cysteine proteinases"/>
    <property type="match status" value="1"/>
</dbReference>
<dbReference type="PANTHER" id="PTHR11786:SF0">
    <property type="entry name" value="ARYLAMINE N-ACETYLTRANSFERASE 4-RELATED"/>
    <property type="match status" value="1"/>
</dbReference>
<sequence length="302" mass="33313">MTHETLVSDSLAPAPRPSLLTTDRDFWHGSELNLDAYLARLGLSGDLPPTLDTLRALHRAHLAAIPFENLQIVLERPIPLDVPALVDKMVLRSRGGYCYEQNLLLAAALDRLGFSVTGFAARVLSGGTGAPRPATHALLRVDLEEGPWLADVGFGGGLLEPLPLSDGHQEIQGGWGLRLDRVSEVGEDEWLLRSFDGRGWNPLYSFSATAMVRQDYAVFSHHLVTHPRSPFRGRLVVQRIGPGAHRMLMDTTLTTAAPDGTRTEREVPVEEVGQVLQEVFGIGLDQHERAVVEERLREFTRT</sequence>
<reference evidence="4" key="1">
    <citation type="submission" date="2021-05" db="EMBL/GenBank/DDBJ databases">
        <title>Direct Submission.</title>
        <authorList>
            <person name="Li K."/>
            <person name="Gao J."/>
        </authorList>
    </citation>
    <scope>NUCLEOTIDE SEQUENCE [LARGE SCALE GENOMIC DNA]</scope>
    <source>
        <strain evidence="4">HDS12</strain>
    </source>
</reference>
<accession>A0ABX8CFH1</accession>
<evidence type="ECO:0000313" key="4">
    <source>
        <dbReference type="Proteomes" id="UP000678016"/>
    </source>
</evidence>
<proteinExistence type="inferred from homology"/>
<dbReference type="InterPro" id="IPR038765">
    <property type="entry name" value="Papain-like_cys_pep_sf"/>
</dbReference>
<evidence type="ECO:0000256" key="1">
    <source>
        <dbReference type="ARBA" id="ARBA00006547"/>
    </source>
</evidence>
<dbReference type="InterPro" id="IPR001447">
    <property type="entry name" value="Arylamine_N-AcTrfase"/>
</dbReference>
<dbReference type="Gene3D" id="2.40.128.150">
    <property type="entry name" value="Cysteine proteinases"/>
    <property type="match status" value="1"/>
</dbReference>
<name>A0ABX8CFH1_9ACTN</name>
<organism evidence="3 4">
    <name type="scientific">Nocardiopsis akebiae</name>
    <dbReference type="NCBI Taxonomy" id="2831968"/>
    <lineage>
        <taxon>Bacteria</taxon>
        <taxon>Bacillati</taxon>
        <taxon>Actinomycetota</taxon>
        <taxon>Actinomycetes</taxon>
        <taxon>Streptosporangiales</taxon>
        <taxon>Nocardiopsidaceae</taxon>
        <taxon>Nocardiopsis</taxon>
    </lineage>
</organism>
<gene>
    <name evidence="3" type="ORF">KGD83_22530</name>
</gene>
<dbReference type="Gene3D" id="3.30.2140.10">
    <property type="entry name" value="Arylamine N-acetyltransferase"/>
    <property type="match status" value="1"/>
</dbReference>
<dbReference type="RefSeq" id="WP_212644560.1">
    <property type="nucleotide sequence ID" value="NZ_CP074132.1"/>
</dbReference>
<dbReference type="Pfam" id="PF00797">
    <property type="entry name" value="Acetyltransf_2"/>
    <property type="match status" value="1"/>
</dbReference>
<dbReference type="PANTHER" id="PTHR11786">
    <property type="entry name" value="N-HYDROXYARYLAMINE O-ACETYLTRANSFERASE"/>
    <property type="match status" value="1"/>
</dbReference>
<dbReference type="PRINTS" id="PR01543">
    <property type="entry name" value="ANATRNSFRASE"/>
</dbReference>
<keyword evidence="4" id="KW-1185">Reference proteome</keyword>
<dbReference type="Proteomes" id="UP000678016">
    <property type="component" value="Chromosome"/>
</dbReference>